<sequence>MKKSYYKIIKECPLLEKYKDEENFEYIPLFKLANKLQEKVSSLMKNNSKTFIENGFDKSYNNLSPYGEGDKNYKNRTIFIIEYQLKIDYTKKDDSNKNISNFWKGAKRGKSLNNNFTSTYQPPSLDFLNLISRAVGYKSFENFCNQYFYNSETIKILILPFFEPTSKSTFVQDLLSYEFNLFQKEELLSLDIIKFVSKNPKEHNNFNCINAKKIGNKQHGDLVIWGRLDQDNTIHTSFYALKPEISFFWNSNPLDLQTFTIKNIQSEFLEKFQKSLLWSTAIRLSLKKEYRKSINIFRKLLNDNYQPLETNLCLAVVYQLKKYPKYVDHHIIATVATAMGVSLKKAKDSMNKIHSLDKLEGSIIDHFTKDWKYLKIEKKPDEKTQIWKLSGIIYYEFVAAIILLGYKEIFTPANFENILQKISEKVENSWFKSIYAEVFATVYFEMGKLKEQRLLRSPEIGPEDIYELYKIAILYSTDKNIHDTCIAFFIKYEQFEKIKNAVNNSDIKSKAIQSLYA</sequence>
<comment type="caution">
    <text evidence="1">The sequence shown here is derived from an EMBL/GenBank/DDBJ whole genome shotgun (WGS) entry which is preliminary data.</text>
</comment>
<protein>
    <submittedName>
        <fullName evidence="1">Uncharacterized protein</fullName>
    </submittedName>
</protein>
<evidence type="ECO:0000313" key="1">
    <source>
        <dbReference type="EMBL" id="GEO20828.1"/>
    </source>
</evidence>
<gene>
    <name evidence="1" type="ORF">CQA01_13620</name>
</gene>
<organism evidence="1 2">
    <name type="scientific">Cyclobacterium qasimii</name>
    <dbReference type="NCBI Taxonomy" id="1350429"/>
    <lineage>
        <taxon>Bacteria</taxon>
        <taxon>Pseudomonadati</taxon>
        <taxon>Bacteroidota</taxon>
        <taxon>Cytophagia</taxon>
        <taxon>Cytophagales</taxon>
        <taxon>Cyclobacteriaceae</taxon>
        <taxon>Cyclobacterium</taxon>
    </lineage>
</organism>
<reference evidence="1 2" key="1">
    <citation type="submission" date="2019-07" db="EMBL/GenBank/DDBJ databases">
        <title>Whole genome shotgun sequence of Cyclobacterium qasimii NBRC 106168.</title>
        <authorList>
            <person name="Hosoyama A."/>
            <person name="Uohara A."/>
            <person name="Ohji S."/>
            <person name="Ichikawa N."/>
        </authorList>
    </citation>
    <scope>NUCLEOTIDE SEQUENCE [LARGE SCALE GENOMIC DNA]</scope>
    <source>
        <strain evidence="1 2">NBRC 106168</strain>
    </source>
</reference>
<dbReference type="AlphaFoldDB" id="A0A512C9E5"/>
<name>A0A512C9E5_9BACT</name>
<evidence type="ECO:0000313" key="2">
    <source>
        <dbReference type="Proteomes" id="UP000321301"/>
    </source>
</evidence>
<proteinExistence type="predicted"/>
<dbReference type="RefSeq" id="WP_146947394.1">
    <property type="nucleotide sequence ID" value="NZ_BJYV01000004.1"/>
</dbReference>
<accession>A0A512C9E5</accession>
<dbReference type="Proteomes" id="UP000321301">
    <property type="component" value="Unassembled WGS sequence"/>
</dbReference>
<dbReference type="EMBL" id="BJYV01000004">
    <property type="protein sequence ID" value="GEO20828.1"/>
    <property type="molecule type" value="Genomic_DNA"/>
</dbReference>
<keyword evidence="2" id="KW-1185">Reference proteome</keyword>